<dbReference type="Pfam" id="PF21537">
    <property type="entry name" value="DUF1980_C"/>
    <property type="match status" value="1"/>
</dbReference>
<protein>
    <submittedName>
        <fullName evidence="4">TIGR03943 family protein</fullName>
    </submittedName>
</protein>
<evidence type="ECO:0000259" key="3">
    <source>
        <dbReference type="Pfam" id="PF21537"/>
    </source>
</evidence>
<gene>
    <name evidence="4" type="ORF">B5M42_14595</name>
</gene>
<evidence type="ECO:0000256" key="1">
    <source>
        <dbReference type="SAM" id="Phobius"/>
    </source>
</evidence>
<dbReference type="NCBIfam" id="TIGR03943">
    <property type="entry name" value="TIGR03943 family putative permease subunit"/>
    <property type="match status" value="1"/>
</dbReference>
<dbReference type="PANTHER" id="PTHR40047:SF1">
    <property type="entry name" value="UPF0703 PROTEIN YCGQ"/>
    <property type="match status" value="1"/>
</dbReference>
<dbReference type="PANTHER" id="PTHR40047">
    <property type="entry name" value="UPF0703 PROTEIN YCGQ"/>
    <property type="match status" value="1"/>
</dbReference>
<sequence>MKENCRVKKIRSSTLHYGFRTLVLLGFAVYIVYLFKTDSLVYYIAPRMMIYAKIAAVGLYIIAVLQAYVALRSLREPVSAGCSCGHDAHDHDHDHAHGHDHEGHSHAPTGSFGKHAAAYAVFVIPLLLGFLLPTTAMSSALVAQKGINLGGPPAAVNDAGGTSSAGDWAGDEDPQLKERFKTDKYNRDFAKLGIKLYKQDTLELKDELFMEKLQALNMFPDNFAGKPIKMLGFVYRDTGMSDTQFIVGRFAVTCCTADASTYGVVVQSSNANRFADDTWVTVSGTIGEMTYKGKKVITIQAASIEKTKPPENPYVYPVYDFGSRL</sequence>
<proteinExistence type="predicted"/>
<dbReference type="EMBL" id="MYFO01000018">
    <property type="protein sequence ID" value="TFE86586.1"/>
    <property type="molecule type" value="Genomic_DNA"/>
</dbReference>
<feature type="transmembrane region" description="Helical" evidence="1">
    <location>
        <begin position="116"/>
        <end position="136"/>
    </location>
</feature>
<dbReference type="InterPro" id="IPR052955">
    <property type="entry name" value="UPF0703_membrane_permease"/>
</dbReference>
<feature type="domain" description="DUF1980" evidence="3">
    <location>
        <begin position="180"/>
        <end position="317"/>
    </location>
</feature>
<dbReference type="Pfam" id="PF09323">
    <property type="entry name" value="DUF1980"/>
    <property type="match status" value="1"/>
</dbReference>
<organism evidence="4 5">
    <name type="scientific">Paenibacillus athensensis</name>
    <dbReference type="NCBI Taxonomy" id="1967502"/>
    <lineage>
        <taxon>Bacteria</taxon>
        <taxon>Bacillati</taxon>
        <taxon>Bacillota</taxon>
        <taxon>Bacilli</taxon>
        <taxon>Bacillales</taxon>
        <taxon>Paenibacillaceae</taxon>
        <taxon>Paenibacillus</taxon>
    </lineage>
</organism>
<evidence type="ECO:0000313" key="5">
    <source>
        <dbReference type="Proteomes" id="UP000298246"/>
    </source>
</evidence>
<name>A0A4Y8Q1G2_9BACL</name>
<reference evidence="4 5" key="1">
    <citation type="submission" date="2017-03" db="EMBL/GenBank/DDBJ databases">
        <title>Isolation of Levoglucosan Utilizing Bacteria.</title>
        <authorList>
            <person name="Arya A.S."/>
        </authorList>
    </citation>
    <scope>NUCLEOTIDE SEQUENCE [LARGE SCALE GENOMIC DNA]</scope>
    <source>
        <strain evidence="4 5">MEC069</strain>
    </source>
</reference>
<feature type="transmembrane region" description="Helical" evidence="1">
    <location>
        <begin position="50"/>
        <end position="71"/>
    </location>
</feature>
<feature type="transmembrane region" description="Helical" evidence="1">
    <location>
        <begin position="21"/>
        <end position="44"/>
    </location>
</feature>
<dbReference type="OrthoDB" id="9770408at2"/>
<keyword evidence="1" id="KW-0812">Transmembrane</keyword>
<dbReference type="AlphaFoldDB" id="A0A4Y8Q1G2"/>
<dbReference type="Proteomes" id="UP000298246">
    <property type="component" value="Unassembled WGS sequence"/>
</dbReference>
<comment type="caution">
    <text evidence="4">The sequence shown here is derived from an EMBL/GenBank/DDBJ whole genome shotgun (WGS) entry which is preliminary data.</text>
</comment>
<keyword evidence="5" id="KW-1185">Reference proteome</keyword>
<evidence type="ECO:0000313" key="4">
    <source>
        <dbReference type="EMBL" id="TFE86586.1"/>
    </source>
</evidence>
<evidence type="ECO:0000259" key="2">
    <source>
        <dbReference type="Pfam" id="PF09323"/>
    </source>
</evidence>
<keyword evidence="1" id="KW-0472">Membrane</keyword>
<dbReference type="InterPro" id="IPR048447">
    <property type="entry name" value="DUF1980_C"/>
</dbReference>
<keyword evidence="1" id="KW-1133">Transmembrane helix</keyword>
<dbReference type="InterPro" id="IPR048493">
    <property type="entry name" value="DUF1980_N"/>
</dbReference>
<accession>A0A4Y8Q1G2</accession>
<feature type="domain" description="DUF1980" evidence="2">
    <location>
        <begin position="19"/>
        <end position="148"/>
    </location>
</feature>
<dbReference type="InterPro" id="IPR015402">
    <property type="entry name" value="DUF1980"/>
</dbReference>